<proteinExistence type="predicted"/>
<gene>
    <name evidence="1" type="ORF">E5336_07050</name>
</gene>
<dbReference type="Proteomes" id="UP000308836">
    <property type="component" value="Unassembled WGS sequence"/>
</dbReference>
<evidence type="ECO:0000313" key="2">
    <source>
        <dbReference type="Proteomes" id="UP000308836"/>
    </source>
</evidence>
<evidence type="ECO:0000313" key="1">
    <source>
        <dbReference type="EMBL" id="TGY65731.1"/>
    </source>
</evidence>
<reference evidence="1" key="1">
    <citation type="submission" date="2019-04" db="EMBL/GenBank/DDBJ databases">
        <title>Microbes associate with the intestines of laboratory mice.</title>
        <authorList>
            <person name="Navarre W."/>
            <person name="Wong E."/>
            <person name="Huang K."/>
            <person name="Tropini C."/>
            <person name="Ng K."/>
            <person name="Yu B."/>
        </authorList>
    </citation>
    <scope>NUCLEOTIDE SEQUENCE</scope>
    <source>
        <strain evidence="1">NM09_H32</strain>
    </source>
</reference>
<organism evidence="1 2">
    <name type="scientific">Dubosiella muris</name>
    <dbReference type="NCBI Taxonomy" id="3038133"/>
    <lineage>
        <taxon>Bacteria</taxon>
        <taxon>Bacillati</taxon>
        <taxon>Bacillota</taxon>
        <taxon>Erysipelotrichia</taxon>
        <taxon>Erysipelotrichales</taxon>
        <taxon>Erysipelotrichaceae</taxon>
        <taxon>Dubosiella</taxon>
    </lineage>
</organism>
<keyword evidence="2" id="KW-1185">Reference proteome</keyword>
<accession>A0AC61R700</accession>
<sequence>MMTLITRVSYYDNFDCDNNYIVEDYLKYIHKLAMALFGGGSVLTVIFRILKAPIVVDISVFIILLFIWIVLGYRYSKKVSGK</sequence>
<name>A0AC61R700_9FIRM</name>
<dbReference type="EMBL" id="SRYG01000013">
    <property type="protein sequence ID" value="TGY65731.1"/>
    <property type="molecule type" value="Genomic_DNA"/>
</dbReference>
<comment type="caution">
    <text evidence="1">The sequence shown here is derived from an EMBL/GenBank/DDBJ whole genome shotgun (WGS) entry which is preliminary data.</text>
</comment>
<protein>
    <submittedName>
        <fullName evidence="1">Uncharacterized protein</fullName>
    </submittedName>
</protein>